<evidence type="ECO:0000313" key="2">
    <source>
        <dbReference type="Proteomes" id="UP000805193"/>
    </source>
</evidence>
<sequence>MRLSTSIVVQGHSSSTKTTTRIETSSNETRSLVHLRSTTSSIRLEEPSAPSHEFSKGETRRLALPLTSYTKRTDTLTQVSSALGTRRSVTIGTTVQCSDSKTKMAVKPTHAETRSLIQHRVVTSGGRSEALMATMFAKSGSSGLLETVTTLQDSRTGVRQLCHGRHIGDRSHVMEKCRNDYTGEVFENLDLVNLSSDEVAQFDDEWKVKVTGKN</sequence>
<accession>A0AC60NSS1</accession>
<evidence type="ECO:0000313" key="1">
    <source>
        <dbReference type="EMBL" id="KAG0410099.1"/>
    </source>
</evidence>
<reference evidence="1 2" key="1">
    <citation type="journal article" date="2020" name="Cell">
        <title>Large-Scale Comparative Analyses of Tick Genomes Elucidate Their Genetic Diversity and Vector Capacities.</title>
        <authorList>
            <consortium name="Tick Genome and Microbiome Consortium (TIGMIC)"/>
            <person name="Jia N."/>
            <person name="Wang J."/>
            <person name="Shi W."/>
            <person name="Du L."/>
            <person name="Sun Y."/>
            <person name="Zhan W."/>
            <person name="Jiang J.F."/>
            <person name="Wang Q."/>
            <person name="Zhang B."/>
            <person name="Ji P."/>
            <person name="Bell-Sakyi L."/>
            <person name="Cui X.M."/>
            <person name="Yuan T.T."/>
            <person name="Jiang B.G."/>
            <person name="Yang W.F."/>
            <person name="Lam T.T."/>
            <person name="Chang Q.C."/>
            <person name="Ding S.J."/>
            <person name="Wang X.J."/>
            <person name="Zhu J.G."/>
            <person name="Ruan X.D."/>
            <person name="Zhao L."/>
            <person name="Wei J.T."/>
            <person name="Ye R.Z."/>
            <person name="Que T.C."/>
            <person name="Du C.H."/>
            <person name="Zhou Y.H."/>
            <person name="Cheng J.X."/>
            <person name="Dai P.F."/>
            <person name="Guo W.B."/>
            <person name="Han X.H."/>
            <person name="Huang E.J."/>
            <person name="Li L.F."/>
            <person name="Wei W."/>
            <person name="Gao Y.C."/>
            <person name="Liu J.Z."/>
            <person name="Shao H.Z."/>
            <person name="Wang X."/>
            <person name="Wang C.C."/>
            <person name="Yang T.C."/>
            <person name="Huo Q.B."/>
            <person name="Li W."/>
            <person name="Chen H.Y."/>
            <person name="Chen S.E."/>
            <person name="Zhou L.G."/>
            <person name="Ni X.B."/>
            <person name="Tian J.H."/>
            <person name="Sheng Y."/>
            <person name="Liu T."/>
            <person name="Pan Y.S."/>
            <person name="Xia L.Y."/>
            <person name="Li J."/>
            <person name="Zhao F."/>
            <person name="Cao W.C."/>
        </authorList>
    </citation>
    <scope>NUCLEOTIDE SEQUENCE [LARGE SCALE GENOMIC DNA]</scope>
    <source>
        <strain evidence="1">Iper-2018</strain>
    </source>
</reference>
<dbReference type="EMBL" id="JABSTQ010011554">
    <property type="protein sequence ID" value="KAG0410099.1"/>
    <property type="molecule type" value="Genomic_DNA"/>
</dbReference>
<proteinExistence type="predicted"/>
<organism evidence="1 2">
    <name type="scientific">Ixodes persulcatus</name>
    <name type="common">Taiga tick</name>
    <dbReference type="NCBI Taxonomy" id="34615"/>
    <lineage>
        <taxon>Eukaryota</taxon>
        <taxon>Metazoa</taxon>
        <taxon>Ecdysozoa</taxon>
        <taxon>Arthropoda</taxon>
        <taxon>Chelicerata</taxon>
        <taxon>Arachnida</taxon>
        <taxon>Acari</taxon>
        <taxon>Parasitiformes</taxon>
        <taxon>Ixodida</taxon>
        <taxon>Ixodoidea</taxon>
        <taxon>Ixodidae</taxon>
        <taxon>Ixodinae</taxon>
        <taxon>Ixodes</taxon>
    </lineage>
</organism>
<name>A0AC60NSS1_IXOPE</name>
<protein>
    <submittedName>
        <fullName evidence="1">Uncharacterized protein</fullName>
    </submittedName>
</protein>
<dbReference type="Proteomes" id="UP000805193">
    <property type="component" value="Unassembled WGS sequence"/>
</dbReference>
<gene>
    <name evidence="1" type="ORF">HPB47_012783</name>
</gene>
<keyword evidence="2" id="KW-1185">Reference proteome</keyword>
<comment type="caution">
    <text evidence="1">The sequence shown here is derived from an EMBL/GenBank/DDBJ whole genome shotgun (WGS) entry which is preliminary data.</text>
</comment>